<protein>
    <recommendedName>
        <fullName evidence="3">DUF2278 family protein</fullName>
    </recommendedName>
</protein>
<dbReference type="Proteomes" id="UP000238823">
    <property type="component" value="Unassembled WGS sequence"/>
</dbReference>
<accession>A0A2S9YDA5</accession>
<evidence type="ECO:0000313" key="1">
    <source>
        <dbReference type="EMBL" id="PRQ03097.1"/>
    </source>
</evidence>
<organism evidence="1 2">
    <name type="scientific">Enhygromyxa salina</name>
    <dbReference type="NCBI Taxonomy" id="215803"/>
    <lineage>
        <taxon>Bacteria</taxon>
        <taxon>Pseudomonadati</taxon>
        <taxon>Myxococcota</taxon>
        <taxon>Polyangia</taxon>
        <taxon>Nannocystales</taxon>
        <taxon>Nannocystaceae</taxon>
        <taxon>Enhygromyxa</taxon>
    </lineage>
</organism>
<gene>
    <name evidence="1" type="ORF">ENSA7_53680</name>
</gene>
<dbReference type="OrthoDB" id="291334at2"/>
<name>A0A2S9YDA5_9BACT</name>
<sequence>MPLQRYGVLKARPIASRQGRGRTPHYHVHAVDHGEDYRVSISVRSSAGPSQLLYLIDDRFEHPLLERLRALPLGFCGQPPSSGGAALDYVRANLLSRERMSELPWDVPGPDDDFNELLDLWVGRALRDEDALIYAFGERFGPIHEPDPHFGFRPATGIYRVHMNQGSDPAYSERDGPWQDGALLLWFPEIVEDGHVKLRERWVAVFVAFSSQRWAA</sequence>
<dbReference type="InterPro" id="IPR019268">
    <property type="entry name" value="DUF2278"/>
</dbReference>
<reference evidence="1 2" key="1">
    <citation type="submission" date="2018-03" db="EMBL/GenBank/DDBJ databases">
        <title>Draft Genome Sequences of the Obligatory Marine Myxobacteria Enhygromyxa salina SWB007.</title>
        <authorList>
            <person name="Poehlein A."/>
            <person name="Moghaddam J.A."/>
            <person name="Harms H."/>
            <person name="Alanjari M."/>
            <person name="Koenig G.M."/>
            <person name="Daniel R."/>
            <person name="Schaeberle T.F."/>
        </authorList>
    </citation>
    <scope>NUCLEOTIDE SEQUENCE [LARGE SCALE GENOMIC DNA]</scope>
    <source>
        <strain evidence="1 2">SWB007</strain>
    </source>
</reference>
<dbReference type="EMBL" id="PVNL01000110">
    <property type="protein sequence ID" value="PRQ03097.1"/>
    <property type="molecule type" value="Genomic_DNA"/>
</dbReference>
<evidence type="ECO:0008006" key="3">
    <source>
        <dbReference type="Google" id="ProtNLM"/>
    </source>
</evidence>
<dbReference type="RefSeq" id="WP_106092253.1">
    <property type="nucleotide sequence ID" value="NZ_PVNL01000110.1"/>
</dbReference>
<evidence type="ECO:0000313" key="2">
    <source>
        <dbReference type="Proteomes" id="UP000238823"/>
    </source>
</evidence>
<comment type="caution">
    <text evidence="1">The sequence shown here is derived from an EMBL/GenBank/DDBJ whole genome shotgun (WGS) entry which is preliminary data.</text>
</comment>
<proteinExistence type="predicted"/>
<dbReference type="AlphaFoldDB" id="A0A2S9YDA5"/>
<dbReference type="Pfam" id="PF10042">
    <property type="entry name" value="DUF2278"/>
    <property type="match status" value="1"/>
</dbReference>